<dbReference type="OrthoDB" id="5835829at2759"/>
<dbReference type="InterPro" id="IPR002213">
    <property type="entry name" value="UDP_glucos_trans"/>
</dbReference>
<sequence>MKLIIVSVILFISTQSLQCARILGIFPTPSISHQVVFHALVKDLAARGHELTVLTTDLIKLDNPNVTQIDLHDSYELFRREFNFVEFKTSGADETGLFDFFFPVMMKFLELQVTHPEVQKLIHKKENYQFDIVIIEHLHYMPMMAFAEIYDCPIIGITSLDTFNENHERLGNAANPVINPEILFSFIQGQLTFFERYKALKFYIMHNYFNKQKYEKLMKKFIKTHFPNVTTNLDDIKNRLQFLMTNTHPALGFIRPILPNTIQLGFMYIEPPQQLKEGKLKKFLDKSEHGVIYMSLGSNVQSKDLGQEILNIFLKVFGNLKYDVLWKFESDHLPNKPKNVMIQKWLPQADLLAHPKIRLFITQGGQQSMEETIDRTVPTIVIPFLADQDGNAKRMEQRNFGKHLDLNSLSEEKLRTTIHEMVKPIYKENIKEFRKLVYDQPMSSREKAVWWTEYVIRHKGAKHLEYSGIKIPFYQKYFFDFTIIMISSVTFFITSVYFLMKKCIYAPTISVKKFQ</sequence>
<keyword evidence="5" id="KW-0472">Membrane</keyword>
<protein>
    <recommendedName>
        <fullName evidence="5">UDP-glucuronosyltransferase</fullName>
        <ecNumber evidence="5">2.4.1.17</ecNumber>
    </recommendedName>
</protein>
<evidence type="ECO:0000256" key="1">
    <source>
        <dbReference type="ARBA" id="ARBA00009995"/>
    </source>
</evidence>
<dbReference type="GO" id="GO:0015020">
    <property type="term" value="F:glucuronosyltransferase activity"/>
    <property type="evidence" value="ECO:0007669"/>
    <property type="project" value="UniProtKB-EC"/>
</dbReference>
<dbReference type="PANTHER" id="PTHR48043:SF145">
    <property type="entry name" value="FI06409P-RELATED"/>
    <property type="match status" value="1"/>
</dbReference>
<proteinExistence type="inferred from homology"/>
<keyword evidence="7" id="KW-1185">Reference proteome</keyword>
<dbReference type="CDD" id="cd03784">
    <property type="entry name" value="GT1_Gtf-like"/>
    <property type="match status" value="1"/>
</dbReference>
<feature type="transmembrane region" description="Helical" evidence="5">
    <location>
        <begin position="477"/>
        <end position="500"/>
    </location>
</feature>
<feature type="signal peptide" evidence="5">
    <location>
        <begin position="1"/>
        <end position="19"/>
    </location>
</feature>
<dbReference type="EMBL" id="JADBJN010000002">
    <property type="protein sequence ID" value="KAG5678232.1"/>
    <property type="molecule type" value="Genomic_DNA"/>
</dbReference>
<dbReference type="PANTHER" id="PTHR48043">
    <property type="entry name" value="EG:EG0003.4 PROTEIN-RELATED"/>
    <property type="match status" value="1"/>
</dbReference>
<evidence type="ECO:0000256" key="4">
    <source>
        <dbReference type="RuleBase" id="RU003718"/>
    </source>
</evidence>
<comment type="subcellular location">
    <subcellularLocation>
        <location evidence="5">Membrane</location>
        <topology evidence="5">Single-pass membrane protein</topology>
    </subcellularLocation>
</comment>
<keyword evidence="5" id="KW-1133">Transmembrane helix</keyword>
<comment type="similarity">
    <text evidence="1 4">Belongs to the UDP-glycosyltransferase family.</text>
</comment>
<evidence type="ECO:0000256" key="3">
    <source>
        <dbReference type="ARBA" id="ARBA00022679"/>
    </source>
</evidence>
<dbReference type="InterPro" id="IPR050271">
    <property type="entry name" value="UDP-glycosyltransferase"/>
</dbReference>
<gene>
    <name evidence="6" type="ORF">PVAND_007924</name>
</gene>
<comment type="caution">
    <text evidence="6">The sequence shown here is derived from an EMBL/GenBank/DDBJ whole genome shotgun (WGS) entry which is preliminary data.</text>
</comment>
<reference evidence="6" key="1">
    <citation type="submission" date="2021-03" db="EMBL/GenBank/DDBJ databases">
        <title>Chromosome level genome of the anhydrobiotic midge Polypedilum vanderplanki.</title>
        <authorList>
            <person name="Yoshida Y."/>
            <person name="Kikawada T."/>
            <person name="Gusev O."/>
        </authorList>
    </citation>
    <scope>NUCLEOTIDE SEQUENCE</scope>
    <source>
        <strain evidence="6">NIAS01</strain>
        <tissue evidence="6">Whole body or cell culture</tissue>
    </source>
</reference>
<dbReference type="AlphaFoldDB" id="A0A9J6C8N0"/>
<dbReference type="Proteomes" id="UP001107558">
    <property type="component" value="Chromosome 2"/>
</dbReference>
<feature type="chain" id="PRO_5039962710" description="UDP-glucuronosyltransferase" evidence="5">
    <location>
        <begin position="20"/>
        <end position="515"/>
    </location>
</feature>
<name>A0A9J6C8N0_POLVA</name>
<dbReference type="SUPFAM" id="SSF53756">
    <property type="entry name" value="UDP-Glycosyltransferase/glycogen phosphorylase"/>
    <property type="match status" value="1"/>
</dbReference>
<dbReference type="InterPro" id="IPR035595">
    <property type="entry name" value="UDP_glycos_trans_CS"/>
</dbReference>
<keyword evidence="2 4" id="KW-0328">Glycosyltransferase</keyword>
<keyword evidence="5" id="KW-0812">Transmembrane</keyword>
<evidence type="ECO:0000313" key="7">
    <source>
        <dbReference type="Proteomes" id="UP001107558"/>
    </source>
</evidence>
<dbReference type="Gene3D" id="3.40.50.2000">
    <property type="entry name" value="Glycogen Phosphorylase B"/>
    <property type="match status" value="2"/>
</dbReference>
<dbReference type="PROSITE" id="PS00375">
    <property type="entry name" value="UDPGT"/>
    <property type="match status" value="1"/>
</dbReference>
<organism evidence="6 7">
    <name type="scientific">Polypedilum vanderplanki</name>
    <name type="common">Sleeping chironomid midge</name>
    <dbReference type="NCBI Taxonomy" id="319348"/>
    <lineage>
        <taxon>Eukaryota</taxon>
        <taxon>Metazoa</taxon>
        <taxon>Ecdysozoa</taxon>
        <taxon>Arthropoda</taxon>
        <taxon>Hexapoda</taxon>
        <taxon>Insecta</taxon>
        <taxon>Pterygota</taxon>
        <taxon>Neoptera</taxon>
        <taxon>Endopterygota</taxon>
        <taxon>Diptera</taxon>
        <taxon>Nematocera</taxon>
        <taxon>Chironomoidea</taxon>
        <taxon>Chironomidae</taxon>
        <taxon>Chironominae</taxon>
        <taxon>Polypedilum</taxon>
        <taxon>Polypedilum</taxon>
    </lineage>
</organism>
<keyword evidence="5" id="KW-0732">Signal</keyword>
<dbReference type="Pfam" id="PF00201">
    <property type="entry name" value="UDPGT"/>
    <property type="match status" value="1"/>
</dbReference>
<dbReference type="GO" id="GO:0016020">
    <property type="term" value="C:membrane"/>
    <property type="evidence" value="ECO:0007669"/>
    <property type="project" value="UniProtKB-SubCell"/>
</dbReference>
<keyword evidence="3 4" id="KW-0808">Transferase</keyword>
<evidence type="ECO:0000256" key="2">
    <source>
        <dbReference type="ARBA" id="ARBA00022676"/>
    </source>
</evidence>
<dbReference type="EC" id="2.4.1.17" evidence="5"/>
<dbReference type="FunFam" id="3.40.50.2000:FF:000050">
    <property type="entry name" value="UDP-glucuronosyltransferase"/>
    <property type="match status" value="1"/>
</dbReference>
<evidence type="ECO:0000256" key="5">
    <source>
        <dbReference type="RuleBase" id="RU362059"/>
    </source>
</evidence>
<evidence type="ECO:0000313" key="6">
    <source>
        <dbReference type="EMBL" id="KAG5678232.1"/>
    </source>
</evidence>
<accession>A0A9J6C8N0</accession>
<comment type="catalytic activity">
    <reaction evidence="5">
        <text>glucuronate acceptor + UDP-alpha-D-glucuronate = acceptor beta-D-glucuronoside + UDP + H(+)</text>
        <dbReference type="Rhea" id="RHEA:21032"/>
        <dbReference type="ChEBI" id="CHEBI:15378"/>
        <dbReference type="ChEBI" id="CHEBI:58052"/>
        <dbReference type="ChEBI" id="CHEBI:58223"/>
        <dbReference type="ChEBI" id="CHEBI:132367"/>
        <dbReference type="ChEBI" id="CHEBI:132368"/>
        <dbReference type="EC" id="2.4.1.17"/>
    </reaction>
</comment>